<dbReference type="InterPro" id="IPR010466">
    <property type="entry name" value="DUF1058"/>
</dbReference>
<dbReference type="OrthoDB" id="5297720at2"/>
<name>A0A2Z6DYZ7_HYDTE</name>
<dbReference type="RefSeq" id="WP_119335286.1">
    <property type="nucleotide sequence ID" value="NZ_AP018558.1"/>
</dbReference>
<dbReference type="KEGG" id="htl:HPTL_1295"/>
<dbReference type="Proteomes" id="UP000262004">
    <property type="component" value="Chromosome"/>
</dbReference>
<gene>
    <name evidence="1" type="ORF">HPTL_1295</name>
</gene>
<organism evidence="1 2">
    <name type="scientific">Hydrogenophilus thermoluteolus</name>
    <name type="common">Pseudomonas hydrogenothermophila</name>
    <dbReference type="NCBI Taxonomy" id="297"/>
    <lineage>
        <taxon>Bacteria</taxon>
        <taxon>Pseudomonadati</taxon>
        <taxon>Pseudomonadota</taxon>
        <taxon>Hydrogenophilia</taxon>
        <taxon>Hydrogenophilales</taxon>
        <taxon>Hydrogenophilaceae</taxon>
        <taxon>Hydrogenophilus</taxon>
    </lineage>
</organism>
<proteinExistence type="predicted"/>
<dbReference type="EMBL" id="AP018558">
    <property type="protein sequence ID" value="BBD77559.1"/>
    <property type="molecule type" value="Genomic_DNA"/>
</dbReference>
<dbReference type="AlphaFoldDB" id="A0A2Z6DYZ7"/>
<evidence type="ECO:0008006" key="3">
    <source>
        <dbReference type="Google" id="ProtNLM"/>
    </source>
</evidence>
<accession>A0A2Z6DYZ7</accession>
<sequence>MLGQPFQRRLQDAAHSGRVFHRLALLVAAYCFATNAYAADYRSVREPVPVRKAPQEQAPIAFYYGPGTPVELIQERNGWAQVRDKDGGGLFWVPANALTTQRTVITRHAETEVRSAPDKSAALLSVLPANAVLRLNTAQRTPPGWVAVETAQGTGYVAKRDVWGW</sequence>
<dbReference type="Pfam" id="PF06347">
    <property type="entry name" value="SH3_4"/>
    <property type="match status" value="1"/>
</dbReference>
<dbReference type="Gene3D" id="2.30.30.40">
    <property type="entry name" value="SH3 Domains"/>
    <property type="match status" value="2"/>
</dbReference>
<keyword evidence="2" id="KW-1185">Reference proteome</keyword>
<evidence type="ECO:0000313" key="2">
    <source>
        <dbReference type="Proteomes" id="UP000262004"/>
    </source>
</evidence>
<protein>
    <recommendedName>
        <fullName evidence="3">SH3b domain-containing protein</fullName>
    </recommendedName>
</protein>
<reference evidence="1 2" key="1">
    <citation type="submission" date="2018-04" db="EMBL/GenBank/DDBJ databases">
        <title>Complete genome sequence of Hydrogenophilus thermoluteolus TH-1.</title>
        <authorList>
            <person name="Arai H."/>
        </authorList>
    </citation>
    <scope>NUCLEOTIDE SEQUENCE [LARGE SCALE GENOMIC DNA]</scope>
    <source>
        <strain evidence="1 2">TH-1</strain>
    </source>
</reference>
<evidence type="ECO:0000313" key="1">
    <source>
        <dbReference type="EMBL" id="BBD77559.1"/>
    </source>
</evidence>